<dbReference type="EMBL" id="JABXXS010000001">
    <property type="protein sequence ID" value="NVN35405.1"/>
    <property type="molecule type" value="Genomic_DNA"/>
</dbReference>
<evidence type="ECO:0000313" key="1">
    <source>
        <dbReference type="EMBL" id="NVN35405.1"/>
    </source>
</evidence>
<reference evidence="1 2" key="1">
    <citation type="submission" date="2020-06" db="EMBL/GenBank/DDBJ databases">
        <title>Description of novel acetic acid bacteria.</title>
        <authorList>
            <person name="Sombolestani A."/>
        </authorList>
    </citation>
    <scope>NUCLEOTIDE SEQUENCE [LARGE SCALE GENOMIC DNA]</scope>
    <source>
        <strain evidence="1 2">LMG 25</strain>
    </source>
</reference>
<dbReference type="Proteomes" id="UP000522590">
    <property type="component" value="Unassembled WGS sequence"/>
</dbReference>
<comment type="caution">
    <text evidence="1">The sequence shown here is derived from an EMBL/GenBank/DDBJ whole genome shotgun (WGS) entry which is preliminary data.</text>
</comment>
<organism evidence="1 2">
    <name type="scientific">Komagataeibacter swingsii</name>
    <dbReference type="NCBI Taxonomy" id="215220"/>
    <lineage>
        <taxon>Bacteria</taxon>
        <taxon>Pseudomonadati</taxon>
        <taxon>Pseudomonadota</taxon>
        <taxon>Alphaproteobacteria</taxon>
        <taxon>Acetobacterales</taxon>
        <taxon>Acetobacteraceae</taxon>
        <taxon>Komagataeibacter</taxon>
    </lineage>
</organism>
<accession>A0A850NSI2</accession>
<sequence>MSCLPWWRHPQHPWQQRENGRGTVRQYITKHYGAEPFALRLKNILNIAMAARYGRICITFRHVTGILFHGTSGCHALLTVKRDNGSVVIA</sequence>
<gene>
    <name evidence="1" type="ORF">HUK81_00385</name>
</gene>
<dbReference type="RefSeq" id="WP_176642146.1">
    <property type="nucleotide sequence ID" value="NZ_JABXXS010000001.1"/>
</dbReference>
<protein>
    <submittedName>
        <fullName evidence="1">Uncharacterized protein</fullName>
    </submittedName>
</protein>
<dbReference type="AlphaFoldDB" id="A0A850NSI2"/>
<proteinExistence type="predicted"/>
<name>A0A850NSI2_9PROT</name>
<evidence type="ECO:0000313" key="2">
    <source>
        <dbReference type="Proteomes" id="UP000522590"/>
    </source>
</evidence>